<gene>
    <name evidence="1" type="ORF">AQJ54_04475</name>
</gene>
<reference evidence="1 2" key="1">
    <citation type="submission" date="2015-10" db="EMBL/GenBank/DDBJ databases">
        <title>Draft genome sequence of Streptomyces griseorubiginosus DSM 40469, type strain for the species Streptomyces griseorubiginosus.</title>
        <authorList>
            <person name="Ruckert C."/>
            <person name="Winkler A."/>
            <person name="Kalinowski J."/>
            <person name="Kampfer P."/>
            <person name="Glaeser S."/>
        </authorList>
    </citation>
    <scope>NUCLEOTIDE SEQUENCE [LARGE SCALE GENOMIC DNA]</scope>
    <source>
        <strain evidence="1 2">DSM 40469</strain>
    </source>
</reference>
<sequence>MSDYVIRSGDRAAFLAGLRELVDFLTANPAVVVPRRASVAVLVDASDSAGRREGVESVAAPLGVLTEDLGRGYFDARREFGPIAYVVVAIPPEERQ</sequence>
<evidence type="ECO:0000313" key="1">
    <source>
        <dbReference type="EMBL" id="KUN72008.1"/>
    </source>
</evidence>
<organism evidence="1 2">
    <name type="scientific">Streptomyces griseorubiginosus</name>
    <dbReference type="NCBI Taxonomy" id="67304"/>
    <lineage>
        <taxon>Bacteria</taxon>
        <taxon>Bacillati</taxon>
        <taxon>Actinomycetota</taxon>
        <taxon>Actinomycetes</taxon>
        <taxon>Kitasatosporales</taxon>
        <taxon>Streptomycetaceae</taxon>
        <taxon>Streptomyces</taxon>
    </lineage>
</organism>
<protein>
    <submittedName>
        <fullName evidence="1">Uncharacterized protein</fullName>
    </submittedName>
</protein>
<dbReference type="Proteomes" id="UP000054375">
    <property type="component" value="Unassembled WGS sequence"/>
</dbReference>
<dbReference type="AlphaFoldDB" id="A0A101SE63"/>
<evidence type="ECO:0000313" key="2">
    <source>
        <dbReference type="Proteomes" id="UP000054375"/>
    </source>
</evidence>
<proteinExistence type="predicted"/>
<name>A0A101SE63_9ACTN</name>
<comment type="caution">
    <text evidence="1">The sequence shown here is derived from an EMBL/GenBank/DDBJ whole genome shotgun (WGS) entry which is preliminary data.</text>
</comment>
<accession>A0A101SE63</accession>
<dbReference type="RefSeq" id="WP_062234065.1">
    <property type="nucleotide sequence ID" value="NZ_JBPJFL010000001.1"/>
</dbReference>
<keyword evidence="2" id="KW-1185">Reference proteome</keyword>
<dbReference type="EMBL" id="LMWV01000002">
    <property type="protein sequence ID" value="KUN72008.1"/>
    <property type="molecule type" value="Genomic_DNA"/>
</dbReference>